<gene>
    <name evidence="2" type="ORF">ACH5RR_029024</name>
</gene>
<evidence type="ECO:0000313" key="3">
    <source>
        <dbReference type="Proteomes" id="UP001630127"/>
    </source>
</evidence>
<dbReference type="AlphaFoldDB" id="A0ABD2YQJ0"/>
<evidence type="ECO:0000313" key="2">
    <source>
        <dbReference type="EMBL" id="KAL3509623.1"/>
    </source>
</evidence>
<name>A0ABD2YQJ0_9GENT</name>
<feature type="region of interest" description="Disordered" evidence="1">
    <location>
        <begin position="68"/>
        <end position="94"/>
    </location>
</feature>
<protein>
    <submittedName>
        <fullName evidence="2">Uncharacterized protein</fullName>
    </submittedName>
</protein>
<comment type="caution">
    <text evidence="2">The sequence shown here is derived from an EMBL/GenBank/DDBJ whole genome shotgun (WGS) entry which is preliminary data.</text>
</comment>
<reference evidence="2 3" key="1">
    <citation type="submission" date="2024-11" db="EMBL/GenBank/DDBJ databases">
        <title>A near-complete genome assembly of Cinchona calisaya.</title>
        <authorList>
            <person name="Lian D.C."/>
            <person name="Zhao X.W."/>
            <person name="Wei L."/>
        </authorList>
    </citation>
    <scope>NUCLEOTIDE SEQUENCE [LARGE SCALE GENOMIC DNA]</scope>
    <source>
        <tissue evidence="2">Nenye</tissue>
    </source>
</reference>
<accession>A0ABD2YQJ0</accession>
<dbReference type="EMBL" id="JBJUIK010000012">
    <property type="protein sequence ID" value="KAL3509623.1"/>
    <property type="molecule type" value="Genomic_DNA"/>
</dbReference>
<proteinExistence type="predicted"/>
<keyword evidence="3" id="KW-1185">Reference proteome</keyword>
<dbReference type="Proteomes" id="UP001630127">
    <property type="component" value="Unassembled WGS sequence"/>
</dbReference>
<evidence type="ECO:0000256" key="1">
    <source>
        <dbReference type="SAM" id="MobiDB-lite"/>
    </source>
</evidence>
<organism evidence="2 3">
    <name type="scientific">Cinchona calisaya</name>
    <dbReference type="NCBI Taxonomy" id="153742"/>
    <lineage>
        <taxon>Eukaryota</taxon>
        <taxon>Viridiplantae</taxon>
        <taxon>Streptophyta</taxon>
        <taxon>Embryophyta</taxon>
        <taxon>Tracheophyta</taxon>
        <taxon>Spermatophyta</taxon>
        <taxon>Magnoliopsida</taxon>
        <taxon>eudicotyledons</taxon>
        <taxon>Gunneridae</taxon>
        <taxon>Pentapetalae</taxon>
        <taxon>asterids</taxon>
        <taxon>lamiids</taxon>
        <taxon>Gentianales</taxon>
        <taxon>Rubiaceae</taxon>
        <taxon>Cinchonoideae</taxon>
        <taxon>Cinchoneae</taxon>
        <taxon>Cinchona</taxon>
    </lineage>
</organism>
<sequence length="118" mass="12711">MARISRASNGYLHKALAPPFPPITHFSPLPVSSYLFLVPRTPNLPYPIALPCWLNMMDGKGCVERAKRKGYRKGRGKNQGLKENGRATGGGSIKNDVATSEGIMVVESAGDESGGCFF</sequence>